<comment type="subcellular location">
    <subcellularLocation>
        <location evidence="1">Cell membrane</location>
        <topology evidence="1">Multi-pass membrane protein</topology>
    </subcellularLocation>
</comment>
<comment type="caution">
    <text evidence="9">The sequence shown here is derived from an EMBL/GenBank/DDBJ whole genome shotgun (WGS) entry which is preliminary data.</text>
</comment>
<keyword evidence="2" id="KW-0813">Transport</keyword>
<dbReference type="InterPro" id="IPR036259">
    <property type="entry name" value="MFS_trans_sf"/>
</dbReference>
<evidence type="ECO:0000256" key="6">
    <source>
        <dbReference type="ARBA" id="ARBA00023136"/>
    </source>
</evidence>
<dbReference type="Gene3D" id="1.20.1250.20">
    <property type="entry name" value="MFS general substrate transporter like domains"/>
    <property type="match status" value="1"/>
</dbReference>
<accession>A0A433X4R2</accession>
<dbReference type="GO" id="GO:0005886">
    <property type="term" value="C:plasma membrane"/>
    <property type="evidence" value="ECO:0007669"/>
    <property type="project" value="UniProtKB-SubCell"/>
</dbReference>
<evidence type="ECO:0000259" key="8">
    <source>
        <dbReference type="PROSITE" id="PS50850"/>
    </source>
</evidence>
<dbReference type="InterPro" id="IPR011701">
    <property type="entry name" value="MFS"/>
</dbReference>
<gene>
    <name evidence="9" type="ORF">EJP77_15260</name>
</gene>
<dbReference type="InterPro" id="IPR020846">
    <property type="entry name" value="MFS_dom"/>
</dbReference>
<evidence type="ECO:0000256" key="3">
    <source>
        <dbReference type="ARBA" id="ARBA00022475"/>
    </source>
</evidence>
<keyword evidence="5 7" id="KW-1133">Transmembrane helix</keyword>
<feature type="transmembrane region" description="Helical" evidence="7">
    <location>
        <begin position="69"/>
        <end position="87"/>
    </location>
</feature>
<dbReference type="InterPro" id="IPR050189">
    <property type="entry name" value="MFS_Efflux_Transporters"/>
</dbReference>
<dbReference type="GO" id="GO:0022857">
    <property type="term" value="F:transmembrane transporter activity"/>
    <property type="evidence" value="ECO:0007669"/>
    <property type="project" value="InterPro"/>
</dbReference>
<dbReference type="PROSITE" id="PS50850">
    <property type="entry name" value="MFS"/>
    <property type="match status" value="1"/>
</dbReference>
<feature type="transmembrane region" description="Helical" evidence="7">
    <location>
        <begin position="294"/>
        <end position="315"/>
    </location>
</feature>
<feature type="transmembrane region" description="Helical" evidence="7">
    <location>
        <begin position="99"/>
        <end position="118"/>
    </location>
</feature>
<evidence type="ECO:0000313" key="9">
    <source>
        <dbReference type="EMBL" id="RUT29080.1"/>
    </source>
</evidence>
<feature type="transmembrane region" description="Helical" evidence="7">
    <location>
        <begin position="30"/>
        <end position="48"/>
    </location>
</feature>
<evidence type="ECO:0000256" key="4">
    <source>
        <dbReference type="ARBA" id="ARBA00022692"/>
    </source>
</evidence>
<keyword evidence="3" id="KW-1003">Cell membrane</keyword>
<name>A0A433X4R2_9BACL</name>
<evidence type="ECO:0000256" key="1">
    <source>
        <dbReference type="ARBA" id="ARBA00004651"/>
    </source>
</evidence>
<sequence>MKIAFWLYFFMFIAFFDLHAQYPILTPFALSLGAAPTFIGWMMGIYSITHLPGNLLAGRGVDKHGSRRYLIFSLISAGIILLIQAHVTAPWQLLVLRSLSGFVLAFLAPACLALLASLSEDRIKQGKLMAGHGVMHTLASVVSPAAGAFLVAKAGFGLTFQSLGWLLIGTGIIAVFIVHDRQGSSPELAHSALPEAGREYAGFRVIPMRFYLLPLFVACAQGILFFELPLQAGGLSGILDTGIYFSLLSLGALVTLSMLFLHRYSPYVRATAGVLGMALAFYSMASAWNVPLAASLFFLGMSKGVLFPAMASLFIELSGGKRLGTVFSLQSISMSLGAFLGPVVAGQIRHVFSPYFLAFLLLMVLLVTVPPLRTKPESPTGTGKTPTTVV</sequence>
<dbReference type="PANTHER" id="PTHR43124:SF3">
    <property type="entry name" value="CHLORAMPHENICOL EFFLUX PUMP RV0191"/>
    <property type="match status" value="1"/>
</dbReference>
<dbReference type="OrthoDB" id="2957734at2"/>
<evidence type="ECO:0000256" key="2">
    <source>
        <dbReference type="ARBA" id="ARBA00022448"/>
    </source>
</evidence>
<dbReference type="SUPFAM" id="SSF103473">
    <property type="entry name" value="MFS general substrate transporter"/>
    <property type="match status" value="1"/>
</dbReference>
<reference evidence="9 10" key="1">
    <citation type="submission" date="2018-12" db="EMBL/GenBank/DDBJ databases">
        <authorList>
            <person name="Sun L."/>
            <person name="Chen Z."/>
        </authorList>
    </citation>
    <scope>NUCLEOTIDE SEQUENCE [LARGE SCALE GENOMIC DNA]</scope>
    <source>
        <strain evidence="9 10">3-5-3</strain>
    </source>
</reference>
<feature type="transmembrane region" description="Helical" evidence="7">
    <location>
        <begin position="242"/>
        <end position="261"/>
    </location>
</feature>
<feature type="transmembrane region" description="Helical" evidence="7">
    <location>
        <begin position="351"/>
        <end position="369"/>
    </location>
</feature>
<proteinExistence type="predicted"/>
<feature type="transmembrane region" description="Helical" evidence="7">
    <location>
        <begin position="158"/>
        <end position="178"/>
    </location>
</feature>
<dbReference type="RefSeq" id="WP_127200112.1">
    <property type="nucleotide sequence ID" value="NZ_RZNX01000007.1"/>
</dbReference>
<evidence type="ECO:0000313" key="10">
    <source>
        <dbReference type="Proteomes" id="UP000272464"/>
    </source>
</evidence>
<dbReference type="PANTHER" id="PTHR43124">
    <property type="entry name" value="PURINE EFFLUX PUMP PBUE"/>
    <property type="match status" value="1"/>
</dbReference>
<dbReference type="Pfam" id="PF07690">
    <property type="entry name" value="MFS_1"/>
    <property type="match status" value="1"/>
</dbReference>
<feature type="transmembrane region" description="Helical" evidence="7">
    <location>
        <begin position="130"/>
        <end position="152"/>
    </location>
</feature>
<keyword evidence="4 7" id="KW-0812">Transmembrane</keyword>
<organism evidence="9 10">
    <name type="scientific">Paenibacillus zeisoli</name>
    <dbReference type="NCBI Taxonomy" id="2496267"/>
    <lineage>
        <taxon>Bacteria</taxon>
        <taxon>Bacillati</taxon>
        <taxon>Bacillota</taxon>
        <taxon>Bacilli</taxon>
        <taxon>Bacillales</taxon>
        <taxon>Paenibacillaceae</taxon>
        <taxon>Paenibacillus</taxon>
    </lineage>
</organism>
<protein>
    <submittedName>
        <fullName evidence="9">MFS transporter</fullName>
    </submittedName>
</protein>
<feature type="transmembrane region" description="Helical" evidence="7">
    <location>
        <begin position="327"/>
        <end position="345"/>
    </location>
</feature>
<evidence type="ECO:0000256" key="7">
    <source>
        <dbReference type="SAM" id="Phobius"/>
    </source>
</evidence>
<feature type="domain" description="Major facilitator superfamily (MFS) profile" evidence="8">
    <location>
        <begin position="3"/>
        <end position="377"/>
    </location>
</feature>
<feature type="transmembrane region" description="Helical" evidence="7">
    <location>
        <begin position="210"/>
        <end position="230"/>
    </location>
</feature>
<keyword evidence="6 7" id="KW-0472">Membrane</keyword>
<dbReference type="EMBL" id="RZNX01000007">
    <property type="protein sequence ID" value="RUT29080.1"/>
    <property type="molecule type" value="Genomic_DNA"/>
</dbReference>
<dbReference type="AlphaFoldDB" id="A0A433X4R2"/>
<dbReference type="Proteomes" id="UP000272464">
    <property type="component" value="Unassembled WGS sequence"/>
</dbReference>
<evidence type="ECO:0000256" key="5">
    <source>
        <dbReference type="ARBA" id="ARBA00022989"/>
    </source>
</evidence>
<keyword evidence="10" id="KW-1185">Reference proteome</keyword>